<dbReference type="InterPro" id="IPR052927">
    <property type="entry name" value="DCC_oxidoreductase"/>
</dbReference>
<protein>
    <submittedName>
        <fullName evidence="1">Thiol-disulfide oxidoreductase DCC family protein</fullName>
    </submittedName>
</protein>
<evidence type="ECO:0000313" key="2">
    <source>
        <dbReference type="Proteomes" id="UP001159179"/>
    </source>
</evidence>
<dbReference type="RefSeq" id="WP_280617538.1">
    <property type="nucleotide sequence ID" value="NZ_JAROYP010000010.1"/>
</dbReference>
<dbReference type="Proteomes" id="UP001159179">
    <property type="component" value="Unassembled WGS sequence"/>
</dbReference>
<gene>
    <name evidence="1" type="ORF">P5X88_17250</name>
</gene>
<proteinExistence type="predicted"/>
<dbReference type="PANTHER" id="PTHR33639:SF2">
    <property type="entry name" value="DUF393 DOMAIN-CONTAINING PROTEIN"/>
    <property type="match status" value="1"/>
</dbReference>
<dbReference type="AlphaFoldDB" id="A0AAW6SZE7"/>
<comment type="caution">
    <text evidence="1">The sequence shown here is derived from an EMBL/GenBank/DDBJ whole genome shotgun (WGS) entry which is preliminary data.</text>
</comment>
<reference evidence="1" key="1">
    <citation type="submission" date="2023-03" db="EMBL/GenBank/DDBJ databases">
        <title>Bacterial isolates from washroom surfaces on a university campus.</title>
        <authorList>
            <person name="Holman D.B."/>
            <person name="Gzyl K.E."/>
            <person name="Taheri A.E."/>
        </authorList>
    </citation>
    <scope>NUCLEOTIDE SEQUENCE</scope>
    <source>
        <strain evidence="1">RD03</strain>
    </source>
</reference>
<name>A0AAW6SZE7_9BACI</name>
<dbReference type="Pfam" id="PF04134">
    <property type="entry name" value="DCC1-like"/>
    <property type="match status" value="1"/>
</dbReference>
<organism evidence="1 2">
    <name type="scientific">Heyndrickxia oleronia</name>
    <dbReference type="NCBI Taxonomy" id="38875"/>
    <lineage>
        <taxon>Bacteria</taxon>
        <taxon>Bacillati</taxon>
        <taxon>Bacillota</taxon>
        <taxon>Bacilli</taxon>
        <taxon>Bacillales</taxon>
        <taxon>Bacillaceae</taxon>
        <taxon>Heyndrickxia</taxon>
    </lineage>
</organism>
<dbReference type="PANTHER" id="PTHR33639">
    <property type="entry name" value="THIOL-DISULFIDE OXIDOREDUCTASE DCC"/>
    <property type="match status" value="1"/>
</dbReference>
<sequence>MTGIILFDGVCNFCNGSVQFIIKRDQNKYFKFASLQSEVGEKLLMEYRVNSSIDSFVLIEGGKLYTKSEAALRVCRSLNGLWKWGYAFRIIPLPIRNLIYDIIAKNRYRWFGKRDSCMIPSKEDQERFLL</sequence>
<dbReference type="InterPro" id="IPR007263">
    <property type="entry name" value="DCC1-like"/>
</dbReference>
<dbReference type="GO" id="GO:0015035">
    <property type="term" value="F:protein-disulfide reductase activity"/>
    <property type="evidence" value="ECO:0007669"/>
    <property type="project" value="InterPro"/>
</dbReference>
<evidence type="ECO:0000313" key="1">
    <source>
        <dbReference type="EMBL" id="MDH5162683.1"/>
    </source>
</evidence>
<accession>A0AAW6SZE7</accession>
<dbReference type="EMBL" id="JAROYP010000010">
    <property type="protein sequence ID" value="MDH5162683.1"/>
    <property type="molecule type" value="Genomic_DNA"/>
</dbReference>